<evidence type="ECO:0000313" key="2">
    <source>
        <dbReference type="Proteomes" id="UP001221898"/>
    </source>
</evidence>
<accession>A0AAD7W887</accession>
<dbReference type="Proteomes" id="UP001221898">
    <property type="component" value="Unassembled WGS sequence"/>
</dbReference>
<evidence type="ECO:0000313" key="1">
    <source>
        <dbReference type="EMBL" id="KAJ8387043.1"/>
    </source>
</evidence>
<gene>
    <name evidence="1" type="ORF">AAFF_G00160970</name>
</gene>
<reference evidence="1" key="1">
    <citation type="journal article" date="2023" name="Science">
        <title>Genome structures resolve the early diversification of teleost fishes.</title>
        <authorList>
            <person name="Parey E."/>
            <person name="Louis A."/>
            <person name="Montfort J."/>
            <person name="Bouchez O."/>
            <person name="Roques C."/>
            <person name="Iampietro C."/>
            <person name="Lluch J."/>
            <person name="Castinel A."/>
            <person name="Donnadieu C."/>
            <person name="Desvignes T."/>
            <person name="Floi Bucao C."/>
            <person name="Jouanno E."/>
            <person name="Wen M."/>
            <person name="Mejri S."/>
            <person name="Dirks R."/>
            <person name="Jansen H."/>
            <person name="Henkel C."/>
            <person name="Chen W.J."/>
            <person name="Zahm M."/>
            <person name="Cabau C."/>
            <person name="Klopp C."/>
            <person name="Thompson A.W."/>
            <person name="Robinson-Rechavi M."/>
            <person name="Braasch I."/>
            <person name="Lecointre G."/>
            <person name="Bobe J."/>
            <person name="Postlethwait J.H."/>
            <person name="Berthelot C."/>
            <person name="Roest Crollius H."/>
            <person name="Guiguen Y."/>
        </authorList>
    </citation>
    <scope>NUCLEOTIDE SEQUENCE</scope>
    <source>
        <strain evidence="1">NC1722</strain>
    </source>
</reference>
<dbReference type="EMBL" id="JAINUG010000218">
    <property type="protein sequence ID" value="KAJ8387043.1"/>
    <property type="molecule type" value="Genomic_DNA"/>
</dbReference>
<dbReference type="AlphaFoldDB" id="A0AAD7W887"/>
<organism evidence="1 2">
    <name type="scientific">Aldrovandia affinis</name>
    <dbReference type="NCBI Taxonomy" id="143900"/>
    <lineage>
        <taxon>Eukaryota</taxon>
        <taxon>Metazoa</taxon>
        <taxon>Chordata</taxon>
        <taxon>Craniata</taxon>
        <taxon>Vertebrata</taxon>
        <taxon>Euteleostomi</taxon>
        <taxon>Actinopterygii</taxon>
        <taxon>Neopterygii</taxon>
        <taxon>Teleostei</taxon>
        <taxon>Notacanthiformes</taxon>
        <taxon>Halosauridae</taxon>
        <taxon>Aldrovandia</taxon>
    </lineage>
</organism>
<keyword evidence="2" id="KW-1185">Reference proteome</keyword>
<name>A0AAD7W887_9TELE</name>
<proteinExistence type="predicted"/>
<comment type="caution">
    <text evidence="1">The sequence shown here is derived from an EMBL/GenBank/DDBJ whole genome shotgun (WGS) entry which is preliminary data.</text>
</comment>
<protein>
    <submittedName>
        <fullName evidence="1">Uncharacterized protein</fullName>
    </submittedName>
</protein>
<sequence length="94" mass="10129">MSRLLRDDGTQGVGGVWGNSPQLELEDLTLCRAAGRSIPRCVWGPLPCTNTHYRASLPGPAAPDAIPPFLPRESLGDGPARRLQGHFVWSCGIH</sequence>